<evidence type="ECO:0000256" key="1">
    <source>
        <dbReference type="ARBA" id="ARBA00022737"/>
    </source>
</evidence>
<accession>A0A7H4LR83</accession>
<dbReference type="InterPro" id="IPR058922">
    <property type="entry name" value="WHD_DRP"/>
</dbReference>
<evidence type="ECO:0000313" key="6">
    <source>
        <dbReference type="Proteomes" id="UP000280104"/>
    </source>
</evidence>
<dbReference type="InterPro" id="IPR044974">
    <property type="entry name" value="Disease_R_plants"/>
</dbReference>
<proteinExistence type="predicted"/>
<dbReference type="Gene3D" id="3.80.10.10">
    <property type="entry name" value="Ribonuclease Inhibitor"/>
    <property type="match status" value="1"/>
</dbReference>
<dbReference type="PANTHER" id="PTHR23155">
    <property type="entry name" value="DISEASE RESISTANCE PROTEIN RP"/>
    <property type="match status" value="1"/>
</dbReference>
<dbReference type="EMBL" id="LS480641">
    <property type="protein sequence ID" value="SPT21122.1"/>
    <property type="molecule type" value="Genomic_DNA"/>
</dbReference>
<dbReference type="Pfam" id="PF23598">
    <property type="entry name" value="LRR_14"/>
    <property type="match status" value="1"/>
</dbReference>
<dbReference type="Pfam" id="PF23559">
    <property type="entry name" value="WHD_DRP"/>
    <property type="match status" value="1"/>
</dbReference>
<organism evidence="5 6">
    <name type="scientific">Triticum aestivum</name>
    <name type="common">Wheat</name>
    <dbReference type="NCBI Taxonomy" id="4565"/>
    <lineage>
        <taxon>Eukaryota</taxon>
        <taxon>Viridiplantae</taxon>
        <taxon>Streptophyta</taxon>
        <taxon>Embryophyta</taxon>
        <taxon>Tracheophyta</taxon>
        <taxon>Spermatophyta</taxon>
        <taxon>Magnoliopsida</taxon>
        <taxon>Liliopsida</taxon>
        <taxon>Poales</taxon>
        <taxon>Poaceae</taxon>
        <taxon>BOP clade</taxon>
        <taxon>Pooideae</taxon>
        <taxon>Triticodae</taxon>
        <taxon>Triticeae</taxon>
        <taxon>Triticinae</taxon>
        <taxon>Triticum</taxon>
    </lineage>
</organism>
<feature type="domain" description="Disease resistance R13L4/SHOC-2-like LRR" evidence="4">
    <location>
        <begin position="139"/>
        <end position="487"/>
    </location>
</feature>
<dbReference type="InterPro" id="IPR055414">
    <property type="entry name" value="LRR_R13L4/SHOC2-like"/>
</dbReference>
<dbReference type="Gene3D" id="1.10.10.10">
    <property type="entry name" value="Winged helix-like DNA-binding domain superfamily/Winged helix DNA-binding domain"/>
    <property type="match status" value="1"/>
</dbReference>
<dbReference type="GO" id="GO:0006952">
    <property type="term" value="P:defense response"/>
    <property type="evidence" value="ECO:0007669"/>
    <property type="project" value="UniProtKB-KW"/>
</dbReference>
<dbReference type="PANTHER" id="PTHR23155:SF1181">
    <property type="entry name" value="OS08G0170200 PROTEIN"/>
    <property type="match status" value="1"/>
</dbReference>
<reference evidence="5 6" key="1">
    <citation type="submission" date="2018-05" db="EMBL/GenBank/DDBJ databases">
        <authorList>
            <person name="Thind KAUR A."/>
        </authorList>
    </citation>
    <scope>NUCLEOTIDE SEQUENCE [LARGE SCALE GENOMIC DNA]</scope>
</reference>
<evidence type="ECO:0000313" key="5">
    <source>
        <dbReference type="EMBL" id="SPT21122.1"/>
    </source>
</evidence>
<gene>
    <name evidence="5" type="ORF">CAMPLR22A2D_LOCUS5756</name>
</gene>
<keyword evidence="2" id="KW-0611">Plant defense</keyword>
<dbReference type="Proteomes" id="UP000280104">
    <property type="component" value="Chromosome II"/>
</dbReference>
<evidence type="ECO:0000259" key="4">
    <source>
        <dbReference type="Pfam" id="PF23598"/>
    </source>
</evidence>
<sequence>MHYSYTDLPSHLRGCFLYLSLFPEGHWIEKNLLIWRWVAEGLVPDGSFETGEKYLNNLIDRSMIQLAVSPRDLGQGGYLVHSLMVELIRNLSSSEKENFSTVLGMRQESTFATGPIHRLAIHGTIVGQNQNTSLEVGDVLSFYASTCSSSSFPPLSEFAHLRVIDLEGRDLIVGDCKLKHLGKLKGLKYVRLAGTPVAELPKKIRHLKLLQTLDVTETGVTELPSFVEELTKLRCLRAGKGTRLMGRIGVLASLEELWLHSADKSPDFAAGLRKLTNLRVLIIHFDEMDEGMQKVLVESLCRLEKLQVLQIWFDTKGKARLGGWEGSVPNPELHQLLLFGVILSRQTPWIHHLGARKLSKLLLQVETLTAQHLDILGQMPSLRSLYLHSEEDTYRLSYTANKNEFQVLQYVNTNIELICGDGGLPMIQELEVGGIRAGRDVGLWGNMPLLERATYHLDCHGCLPLRVQKAEEKLKQASQAHHNRPNISIRRWNNVITEMWHVMELIEGTSVKLVRPPPSQENMFDNP</sequence>
<evidence type="ECO:0000259" key="3">
    <source>
        <dbReference type="Pfam" id="PF23559"/>
    </source>
</evidence>
<protein>
    <submittedName>
        <fullName evidence="5">Uncharacterized protein</fullName>
    </submittedName>
</protein>
<keyword evidence="1" id="KW-0677">Repeat</keyword>
<dbReference type="AlphaFoldDB" id="A0A7H4LR83"/>
<dbReference type="InterPro" id="IPR036388">
    <property type="entry name" value="WH-like_DNA-bd_sf"/>
</dbReference>
<dbReference type="InterPro" id="IPR032675">
    <property type="entry name" value="LRR_dom_sf"/>
</dbReference>
<dbReference type="SUPFAM" id="SSF52058">
    <property type="entry name" value="L domain-like"/>
    <property type="match status" value="1"/>
</dbReference>
<evidence type="ECO:0000256" key="2">
    <source>
        <dbReference type="ARBA" id="ARBA00022821"/>
    </source>
</evidence>
<feature type="domain" description="Disease resistance protein winged helix" evidence="3">
    <location>
        <begin position="21"/>
        <end position="88"/>
    </location>
</feature>
<name>A0A7H4LR83_WHEAT</name>